<dbReference type="Proteomes" id="UP000529417">
    <property type="component" value="Unassembled WGS sequence"/>
</dbReference>
<name>A0A7Z0HZ39_9RHOB</name>
<accession>A0A7Z0HZ39</accession>
<evidence type="ECO:0000313" key="1">
    <source>
        <dbReference type="EMBL" id="NYS24956.1"/>
    </source>
</evidence>
<dbReference type="AlphaFoldDB" id="A0A7Z0HZ39"/>
<dbReference type="Pfam" id="PF09898">
    <property type="entry name" value="DUF2125"/>
    <property type="match status" value="1"/>
</dbReference>
<dbReference type="InterPro" id="IPR018666">
    <property type="entry name" value="DUF2125"/>
</dbReference>
<proteinExistence type="predicted"/>
<organism evidence="1 2">
    <name type="scientific">Rhabdonatronobacter sediminivivens</name>
    <dbReference type="NCBI Taxonomy" id="2743469"/>
    <lineage>
        <taxon>Bacteria</taxon>
        <taxon>Pseudomonadati</taxon>
        <taxon>Pseudomonadota</taxon>
        <taxon>Alphaproteobacteria</taxon>
        <taxon>Rhodobacterales</taxon>
        <taxon>Paracoccaceae</taxon>
        <taxon>Rhabdonatronobacter</taxon>
    </lineage>
</organism>
<keyword evidence="2" id="KW-1185">Reference proteome</keyword>
<sequence>MLRALLVLIVGAFLAWGGYWFVGSRALERAVGDWITETPAARADALSVRGFPNRFDVTLTNPVYETAALRWSAPFAQVFSLSYKPNHLLAVFPHDQTLRINGMDYAVQSGDMRASVVTRARADLSLDRANMVIDGLRARGLDAGEALQAQTVRLASRAVEGDPLAHEIGAEILGLRLPAELRALLDPAHALPAEVERLHLDATVQFDRPLDRSNGADARPQQIDLRALAVDWGEIGLRGVGEVTIDRAGLLSGEVEATVTNWMQLLDGLRGAGLWDPGMDSLITGLLGGLAREDGDETTLTLPISVQSGQVYLGMFPLGYLPAL</sequence>
<evidence type="ECO:0000313" key="2">
    <source>
        <dbReference type="Proteomes" id="UP000529417"/>
    </source>
</evidence>
<reference evidence="1 2" key="1">
    <citation type="journal article" date="2000" name="Arch. Microbiol.">
        <title>Rhodobaca bogoriensis gen. nov. and sp. nov., an alkaliphilic purple nonsulfur bacterium from African Rift Valley soda lakes.</title>
        <authorList>
            <person name="Milford A.D."/>
            <person name="Achenbach L.A."/>
            <person name="Jung D.O."/>
            <person name="Madigan M.T."/>
        </authorList>
    </citation>
    <scope>NUCLEOTIDE SEQUENCE [LARGE SCALE GENOMIC DNA]</scope>
    <source>
        <strain evidence="1 2">2376</strain>
    </source>
</reference>
<dbReference type="RefSeq" id="WP_179905656.1">
    <property type="nucleotide sequence ID" value="NZ_JACBXS010000013.1"/>
</dbReference>
<gene>
    <name evidence="1" type="ORF">HUK65_08105</name>
</gene>
<dbReference type="EMBL" id="JACBXS010000013">
    <property type="protein sequence ID" value="NYS24956.1"/>
    <property type="molecule type" value="Genomic_DNA"/>
</dbReference>
<protein>
    <submittedName>
        <fullName evidence="1">DUF2125 domain-containing protein</fullName>
    </submittedName>
</protein>
<comment type="caution">
    <text evidence="1">The sequence shown here is derived from an EMBL/GenBank/DDBJ whole genome shotgun (WGS) entry which is preliminary data.</text>
</comment>